<dbReference type="Pfam" id="PF05904">
    <property type="entry name" value="DUF863"/>
    <property type="match status" value="1"/>
</dbReference>
<reference evidence="2" key="1">
    <citation type="submission" date="2022-08" db="EMBL/GenBank/DDBJ databases">
        <authorList>
            <person name="Gutierrez-Valencia J."/>
        </authorList>
    </citation>
    <scope>NUCLEOTIDE SEQUENCE</scope>
</reference>
<protein>
    <submittedName>
        <fullName evidence="2">Uncharacterized protein</fullName>
    </submittedName>
</protein>
<accession>A0AAV0Q2T4</accession>
<name>A0AAV0Q2T4_9ROSI</name>
<feature type="compositionally biased region" description="Basic residues" evidence="1">
    <location>
        <begin position="716"/>
        <end position="731"/>
    </location>
</feature>
<sequence>MLMPEDIDLNSVQRHADPLKVLVQQAILRREAMYNPQILGESHRQSKARRSLTVDVVNECDSSYNSRNVKARSCFLPLKDAMRYELLAKEARFSSVIEVTSQHVMSLSLELIYAMESNLVRSTHALKQDILDESRQKSVNLQLSADEFIHQSGEDLQAKGNIWNLLKEPAEFKHRPTDIYSFMNEELKLSLGTRRRPRLSASSTRFEKNGYLYNNPIVIDLEDSDEKTQYDYARSTRMPDARGMATTCFDKNKHQNNDMVINLEDSVQDNNVRRPRMPDVNGVPSTWFGKNWRPNNKIVIDLEVSLDKAQDSFARCTPFSSVCPQSASREELIVSKIEGKRGMYCERDPHDKSGNGHSSGSQLFLDLNEVYHSDSSYSAGACTGLLGSVEEGIRPVGAGEKQVICRSNETSGGMLRPDNNVAKPTPLDLNIKCESTGCKLESSCDDGRIGSFKSQVESFEDAGSIADAKTNLVKLKSNNLLLQDLNHMPIREGGEMSCGTSGVDDPASSLWTDESQNALPGNKSPNSCKSCISDNESGSIKRTNSITGSNINCPARAVLSVSDGENEGLLNKQEEQPARVDDAMMRRAAVSLICLALDDNAVCFEDSKPQYSIDSYELIAMNLAENVDDEDSASSSKPFEVDFGKAKDLGSKWKRGRRLKDFQKEILPGIATLSRLEIREDINILEGVLRSREYKRMQQAKGGGAQHEENWSGLARGKRSRRNCTGRRKSS</sequence>
<organism evidence="2 3">
    <name type="scientific">Linum tenue</name>
    <dbReference type="NCBI Taxonomy" id="586396"/>
    <lineage>
        <taxon>Eukaryota</taxon>
        <taxon>Viridiplantae</taxon>
        <taxon>Streptophyta</taxon>
        <taxon>Embryophyta</taxon>
        <taxon>Tracheophyta</taxon>
        <taxon>Spermatophyta</taxon>
        <taxon>Magnoliopsida</taxon>
        <taxon>eudicotyledons</taxon>
        <taxon>Gunneridae</taxon>
        <taxon>Pentapetalae</taxon>
        <taxon>rosids</taxon>
        <taxon>fabids</taxon>
        <taxon>Malpighiales</taxon>
        <taxon>Linaceae</taxon>
        <taxon>Linum</taxon>
    </lineage>
</organism>
<keyword evidence="3" id="KW-1185">Reference proteome</keyword>
<dbReference type="AlphaFoldDB" id="A0AAV0Q2T4"/>
<dbReference type="EMBL" id="CAMGYJ010000009">
    <property type="protein sequence ID" value="CAI0476910.1"/>
    <property type="molecule type" value="Genomic_DNA"/>
</dbReference>
<dbReference type="InterPro" id="IPR008581">
    <property type="entry name" value="DUF863_pln"/>
</dbReference>
<gene>
    <name evidence="2" type="ORF">LITE_LOCUS40969</name>
</gene>
<evidence type="ECO:0000313" key="2">
    <source>
        <dbReference type="EMBL" id="CAI0476910.1"/>
    </source>
</evidence>
<proteinExistence type="predicted"/>
<evidence type="ECO:0000313" key="3">
    <source>
        <dbReference type="Proteomes" id="UP001154282"/>
    </source>
</evidence>
<comment type="caution">
    <text evidence="2">The sequence shown here is derived from an EMBL/GenBank/DDBJ whole genome shotgun (WGS) entry which is preliminary data.</text>
</comment>
<dbReference type="PANTHER" id="PTHR33167">
    <property type="entry name" value="TRANSCRIPTION FACTOR, PUTATIVE (DUF863)-RELATED"/>
    <property type="match status" value="1"/>
</dbReference>
<dbReference type="Proteomes" id="UP001154282">
    <property type="component" value="Unassembled WGS sequence"/>
</dbReference>
<evidence type="ECO:0000256" key="1">
    <source>
        <dbReference type="SAM" id="MobiDB-lite"/>
    </source>
</evidence>
<feature type="region of interest" description="Disordered" evidence="1">
    <location>
        <begin position="696"/>
        <end position="731"/>
    </location>
</feature>
<dbReference type="PANTHER" id="PTHR33167:SF4">
    <property type="entry name" value="TRANSCRIPTION FACTOR, PUTATIVE (DUF863)-RELATED"/>
    <property type="match status" value="1"/>
</dbReference>